<proteinExistence type="predicted"/>
<reference evidence="1 2" key="1">
    <citation type="journal article" name="Front. Microbiol.">
        <title>Sugar Metabolism of the First Thermophilic Planctomycete Thermogutta terrifontis: Comparative Genomic and Transcriptomic Approaches.</title>
        <authorList>
            <person name="Elcheninov A.G."/>
            <person name="Menzel P."/>
            <person name="Gudbergsdottir S.R."/>
            <person name="Slesarev A.I."/>
            <person name="Kadnikov V.V."/>
            <person name="Krogh A."/>
            <person name="Bonch-Osmolovskaya E.A."/>
            <person name="Peng X."/>
            <person name="Kublanov I.V."/>
        </authorList>
    </citation>
    <scope>NUCLEOTIDE SEQUENCE [LARGE SCALE GENOMIC DNA]</scope>
    <source>
        <strain evidence="1 2">R1</strain>
    </source>
</reference>
<evidence type="ECO:0000313" key="2">
    <source>
        <dbReference type="Proteomes" id="UP000215086"/>
    </source>
</evidence>
<dbReference type="KEGG" id="ttf:THTE_2788"/>
<evidence type="ECO:0000313" key="1">
    <source>
        <dbReference type="EMBL" id="ASV75390.1"/>
    </source>
</evidence>
<protein>
    <submittedName>
        <fullName evidence="1">Uncharacterized protein</fullName>
    </submittedName>
</protein>
<gene>
    <name evidence="1" type="ORF">THTE_2788</name>
</gene>
<dbReference type="Proteomes" id="UP000215086">
    <property type="component" value="Chromosome"/>
</dbReference>
<name>A0A286RHG0_9BACT</name>
<sequence>MATLSNAAVSARILRTLFSECKPDGMRSVEAEAEGLA</sequence>
<dbReference type="AlphaFoldDB" id="A0A286RHG0"/>
<accession>A0A286RHG0</accession>
<keyword evidence="2" id="KW-1185">Reference proteome</keyword>
<organism evidence="1 2">
    <name type="scientific">Thermogutta terrifontis</name>
    <dbReference type="NCBI Taxonomy" id="1331910"/>
    <lineage>
        <taxon>Bacteria</taxon>
        <taxon>Pseudomonadati</taxon>
        <taxon>Planctomycetota</taxon>
        <taxon>Planctomycetia</taxon>
        <taxon>Pirellulales</taxon>
        <taxon>Thermoguttaceae</taxon>
        <taxon>Thermogutta</taxon>
    </lineage>
</organism>
<dbReference type="EMBL" id="CP018477">
    <property type="protein sequence ID" value="ASV75390.1"/>
    <property type="molecule type" value="Genomic_DNA"/>
</dbReference>